<feature type="region of interest" description="Disordered" evidence="1">
    <location>
        <begin position="1"/>
        <end position="40"/>
    </location>
</feature>
<evidence type="ECO:0000256" key="2">
    <source>
        <dbReference type="SAM" id="Phobius"/>
    </source>
</evidence>
<dbReference type="STRING" id="428990.SAMN06295987_103286"/>
<dbReference type="PANTHER" id="PTHR30273">
    <property type="entry name" value="PERIPLASMIC SIGNAL SENSOR AND SIGMA FACTOR ACTIVATOR FECR-RELATED"/>
    <property type="match status" value="1"/>
</dbReference>
<feature type="compositionally biased region" description="Basic and acidic residues" evidence="1">
    <location>
        <begin position="1"/>
        <end position="16"/>
    </location>
</feature>
<keyword evidence="2" id="KW-1133">Transmembrane helix</keyword>
<feature type="region of interest" description="Disordered" evidence="1">
    <location>
        <begin position="68"/>
        <end position="87"/>
    </location>
</feature>
<reference evidence="5" key="1">
    <citation type="submission" date="2017-02" db="EMBL/GenBank/DDBJ databases">
        <authorList>
            <person name="Varghese N."/>
            <person name="Submissions S."/>
        </authorList>
    </citation>
    <scope>NUCLEOTIDE SEQUENCE [LARGE SCALE GENOMIC DNA]</scope>
    <source>
        <strain evidence="5">SM117</strain>
    </source>
</reference>
<name>A0A1U6HXC7_9SPHN</name>
<gene>
    <name evidence="4" type="ORF">SAMN06295987_103286</name>
</gene>
<keyword evidence="5" id="KW-1185">Reference proteome</keyword>
<evidence type="ECO:0000313" key="5">
    <source>
        <dbReference type="Proteomes" id="UP000190989"/>
    </source>
</evidence>
<dbReference type="InterPro" id="IPR012373">
    <property type="entry name" value="Ferrdict_sens_TM"/>
</dbReference>
<proteinExistence type="predicted"/>
<dbReference type="Gene3D" id="2.60.120.1440">
    <property type="match status" value="1"/>
</dbReference>
<sequence>MTDRHSQGDGMSDRELAAFLRDPSGKTRPSGEKPQALQEAEDLWRSLDAVKDDPRILSMRSAARARLAANDGADEEDDSETEARSPRRTLAHWAPIAACLLLVFGLGSYIWVDRPGVTASQALQVLANGHEAPRAYRLSDGSTVTLDAVSRVEVSLSNDARRLTLKQGRAFFDVAHDADRPFIVTSGDSSVTALGTRFMVSQRRDDPIVMLSQGKVRVADSVQTAELIPGEELSRDMSGSYIIAKSDPASVSEWTTGAVSFDAQPVSQVLEKLNPYLSRPLVLDDPADAQAQISGTFQLGNIRDIRIALEAMGIAVTQGQAPLAAQR</sequence>
<dbReference type="Proteomes" id="UP000190989">
    <property type="component" value="Unassembled WGS sequence"/>
</dbReference>
<dbReference type="PIRSF" id="PIRSF018266">
    <property type="entry name" value="FecR"/>
    <property type="match status" value="1"/>
</dbReference>
<dbReference type="EMBL" id="FVZE01000003">
    <property type="protein sequence ID" value="SLK00420.1"/>
    <property type="molecule type" value="Genomic_DNA"/>
</dbReference>
<organism evidence="4 5">
    <name type="scientific">Novosphingobium mathurense</name>
    <dbReference type="NCBI Taxonomy" id="428990"/>
    <lineage>
        <taxon>Bacteria</taxon>
        <taxon>Pseudomonadati</taxon>
        <taxon>Pseudomonadota</taxon>
        <taxon>Alphaproteobacteria</taxon>
        <taxon>Sphingomonadales</taxon>
        <taxon>Sphingomonadaceae</taxon>
        <taxon>Novosphingobium</taxon>
    </lineage>
</organism>
<dbReference type="RefSeq" id="WP_245829107.1">
    <property type="nucleotide sequence ID" value="NZ_FVZE01000003.1"/>
</dbReference>
<keyword evidence="2" id="KW-0812">Transmembrane</keyword>
<feature type="domain" description="FecR protein" evidence="3">
    <location>
        <begin position="132"/>
        <end position="217"/>
    </location>
</feature>
<evidence type="ECO:0000259" key="3">
    <source>
        <dbReference type="Pfam" id="PF04773"/>
    </source>
</evidence>
<protein>
    <submittedName>
        <fullName evidence="4">FecR family protein</fullName>
    </submittedName>
</protein>
<evidence type="ECO:0000313" key="4">
    <source>
        <dbReference type="EMBL" id="SLK00420.1"/>
    </source>
</evidence>
<dbReference type="InterPro" id="IPR006860">
    <property type="entry name" value="FecR"/>
</dbReference>
<dbReference type="Pfam" id="PF04773">
    <property type="entry name" value="FecR"/>
    <property type="match status" value="1"/>
</dbReference>
<accession>A0A1U6HXC7</accession>
<evidence type="ECO:0000256" key="1">
    <source>
        <dbReference type="SAM" id="MobiDB-lite"/>
    </source>
</evidence>
<feature type="transmembrane region" description="Helical" evidence="2">
    <location>
        <begin position="90"/>
        <end position="112"/>
    </location>
</feature>
<dbReference type="GO" id="GO:0016989">
    <property type="term" value="F:sigma factor antagonist activity"/>
    <property type="evidence" value="ECO:0007669"/>
    <property type="project" value="TreeGrafter"/>
</dbReference>
<keyword evidence="2" id="KW-0472">Membrane</keyword>
<dbReference type="AlphaFoldDB" id="A0A1U6HXC7"/>
<dbReference type="PANTHER" id="PTHR30273:SF2">
    <property type="entry name" value="PROTEIN FECR"/>
    <property type="match status" value="1"/>
</dbReference>